<dbReference type="PANTHER" id="PTHR42798">
    <property type="entry name" value="LIPOPROTEIN-RELEASING SYSTEM ATP-BINDING PROTEIN LOLD"/>
    <property type="match status" value="1"/>
</dbReference>
<evidence type="ECO:0000313" key="4">
    <source>
        <dbReference type="Proteomes" id="UP001165092"/>
    </source>
</evidence>
<proteinExistence type="inferred from homology"/>
<dbReference type="Gene3D" id="3.40.50.300">
    <property type="entry name" value="P-loop containing nucleotide triphosphate hydrolases"/>
    <property type="match status" value="1"/>
</dbReference>
<comment type="caution">
    <text evidence="3">The sequence shown here is derived from an EMBL/GenBank/DDBJ whole genome shotgun (WGS) entry which is preliminary data.</text>
</comment>
<dbReference type="SUPFAM" id="SSF52540">
    <property type="entry name" value="P-loop containing nucleoside triphosphate hydrolases"/>
    <property type="match status" value="1"/>
</dbReference>
<feature type="compositionally biased region" description="Low complexity" evidence="2">
    <location>
        <begin position="81"/>
        <end position="107"/>
    </location>
</feature>
<name>A0A9W6P859_9ACTN</name>
<evidence type="ECO:0000313" key="3">
    <source>
        <dbReference type="EMBL" id="GLU48896.1"/>
    </source>
</evidence>
<protein>
    <submittedName>
        <fullName evidence="3">Uncharacterized protein</fullName>
    </submittedName>
</protein>
<dbReference type="EMBL" id="BSQG01000005">
    <property type="protein sequence ID" value="GLU48896.1"/>
    <property type="molecule type" value="Genomic_DNA"/>
</dbReference>
<gene>
    <name evidence="3" type="ORF">Nans01_32470</name>
</gene>
<dbReference type="Proteomes" id="UP001165092">
    <property type="component" value="Unassembled WGS sequence"/>
</dbReference>
<evidence type="ECO:0000256" key="1">
    <source>
        <dbReference type="ARBA" id="ARBA00005417"/>
    </source>
</evidence>
<organism evidence="3 4">
    <name type="scientific">Nocardiopsis ansamitocini</name>
    <dbReference type="NCBI Taxonomy" id="1670832"/>
    <lineage>
        <taxon>Bacteria</taxon>
        <taxon>Bacillati</taxon>
        <taxon>Actinomycetota</taxon>
        <taxon>Actinomycetes</taxon>
        <taxon>Streptosporangiales</taxon>
        <taxon>Nocardiopsidaceae</taxon>
        <taxon>Nocardiopsis</taxon>
    </lineage>
</organism>
<accession>A0A9W6P859</accession>
<dbReference type="PANTHER" id="PTHR42798:SF7">
    <property type="entry name" value="ALPHA-D-RIBOSE 1-METHYLPHOSPHONATE 5-TRIPHOSPHATE SYNTHASE SUBUNIT PHNL"/>
    <property type="match status" value="1"/>
</dbReference>
<evidence type="ECO:0000256" key="2">
    <source>
        <dbReference type="SAM" id="MobiDB-lite"/>
    </source>
</evidence>
<feature type="region of interest" description="Disordered" evidence="2">
    <location>
        <begin position="73"/>
        <end position="117"/>
    </location>
</feature>
<comment type="similarity">
    <text evidence="1">Belongs to the ABC transporter superfamily.</text>
</comment>
<keyword evidence="4" id="KW-1185">Reference proteome</keyword>
<dbReference type="InterPro" id="IPR027417">
    <property type="entry name" value="P-loop_NTPase"/>
</dbReference>
<sequence>MRLGRTGITTLDDRRLTRPRRERIGFIFQSFNLLPMPTAHHTIVLPARIAKRTVDARCLAHVIGAVGVADRLDHPTSELSGGRPQRVARGPRPAGRARGGLFRRPPATWTRAREQRS</sequence>
<dbReference type="AlphaFoldDB" id="A0A9W6P859"/>
<reference evidence="3" key="1">
    <citation type="submission" date="2023-02" db="EMBL/GenBank/DDBJ databases">
        <title>Nocardiopsis ansamitocini NBRC 112285.</title>
        <authorList>
            <person name="Ichikawa N."/>
            <person name="Sato H."/>
            <person name="Tonouchi N."/>
        </authorList>
    </citation>
    <scope>NUCLEOTIDE SEQUENCE</scope>
    <source>
        <strain evidence="3">NBRC 112285</strain>
    </source>
</reference>